<feature type="signal peptide" evidence="2">
    <location>
        <begin position="1"/>
        <end position="31"/>
    </location>
</feature>
<accession>A0A3M2W7H6</accession>
<feature type="domain" description="Type II/III secretion system secretin-like" evidence="3">
    <location>
        <begin position="215"/>
        <end position="376"/>
    </location>
</feature>
<evidence type="ECO:0000259" key="3">
    <source>
        <dbReference type="Pfam" id="PF00263"/>
    </source>
</evidence>
<dbReference type="Pfam" id="PF00263">
    <property type="entry name" value="Secretin"/>
    <property type="match status" value="1"/>
</dbReference>
<evidence type="ECO:0000259" key="4">
    <source>
        <dbReference type="Pfam" id="PF13629"/>
    </source>
</evidence>
<gene>
    <name evidence="6" type="ORF">ALQ41_100534</name>
    <name evidence="5" type="ORF">ALQ42_100492</name>
</gene>
<dbReference type="EMBL" id="RBPT01000213">
    <property type="protein sequence ID" value="RMO46734.1"/>
    <property type="molecule type" value="Genomic_DNA"/>
</dbReference>
<evidence type="ECO:0000256" key="2">
    <source>
        <dbReference type="SAM" id="SignalP"/>
    </source>
</evidence>
<dbReference type="Proteomes" id="UP000280599">
    <property type="component" value="Unassembled WGS sequence"/>
</dbReference>
<dbReference type="InterPro" id="IPR050810">
    <property type="entry name" value="Bact_Secretion_Sys_Channel"/>
</dbReference>
<reference evidence="7 8" key="1">
    <citation type="submission" date="2018-08" db="EMBL/GenBank/DDBJ databases">
        <title>Recombination of ecologically and evolutionarily significant loci maintains genetic cohesion in the Pseudomonas syringae species complex.</title>
        <authorList>
            <person name="Dillon M."/>
            <person name="Thakur S."/>
            <person name="Almeida R.N.D."/>
            <person name="Weir B.S."/>
            <person name="Guttman D.S."/>
        </authorList>
    </citation>
    <scope>NUCLEOTIDE SEQUENCE [LARGE SCALE GENOMIC DNA]</scope>
    <source>
        <strain evidence="5 7">ICMP 6372</strain>
        <strain evidence="6 8">ICMP 867</strain>
    </source>
</reference>
<dbReference type="PANTHER" id="PTHR30332">
    <property type="entry name" value="PROBABLE GENERAL SECRETION PATHWAY PROTEIN D"/>
    <property type="match status" value="1"/>
</dbReference>
<keyword evidence="2" id="KW-0732">Signal</keyword>
<dbReference type="Pfam" id="PF13629">
    <property type="entry name" value="T2SS-T3SS_pil_N"/>
    <property type="match status" value="1"/>
</dbReference>
<dbReference type="AlphaFoldDB" id="A0A3M2W7H6"/>
<protein>
    <submittedName>
        <fullName evidence="6">Bacterial type II/III secretion system protein</fullName>
    </submittedName>
</protein>
<dbReference type="PANTHER" id="PTHR30332:SF17">
    <property type="entry name" value="TYPE IV PILIATION SYSTEM PROTEIN DR_0774-RELATED"/>
    <property type="match status" value="1"/>
</dbReference>
<comment type="caution">
    <text evidence="6">The sequence shown here is derived from an EMBL/GenBank/DDBJ whole genome shotgun (WGS) entry which is preliminary data.</text>
</comment>
<evidence type="ECO:0000313" key="7">
    <source>
        <dbReference type="Proteomes" id="UP000273536"/>
    </source>
</evidence>
<dbReference type="Proteomes" id="UP000273536">
    <property type="component" value="Unassembled WGS sequence"/>
</dbReference>
<comment type="similarity">
    <text evidence="1">Belongs to the bacterial secretin family.</text>
</comment>
<proteinExistence type="inferred from homology"/>
<dbReference type="PRINTS" id="PR00811">
    <property type="entry name" value="BCTERIALGSPD"/>
</dbReference>
<dbReference type="EMBL" id="RBPS01000322">
    <property type="protein sequence ID" value="RMO31530.1"/>
    <property type="molecule type" value="Genomic_DNA"/>
</dbReference>
<evidence type="ECO:0000256" key="1">
    <source>
        <dbReference type="RuleBase" id="RU004003"/>
    </source>
</evidence>
<dbReference type="InterPro" id="IPR004846">
    <property type="entry name" value="T2SS/T3SS_dom"/>
</dbReference>
<dbReference type="GO" id="GO:0009306">
    <property type="term" value="P:protein secretion"/>
    <property type="evidence" value="ECO:0007669"/>
    <property type="project" value="InterPro"/>
</dbReference>
<sequence length="419" mass="43937">MHLMSCCSVPVTKPRLLALVLAALSAQSAWAASGSCAGLAAMPAAVEIDQGIQQEVRSPVAITRIAVGDPKIADVHVNGTDGFLLTGVAQGTTSLMVWTACATAPRQSMVFVRGRATASMVETVPAPSADAELPSQVQTDIRFIEVSRTKLKQAGTSIFGKGSNNFLFGAPGTVPGVTVTPGTVSGALPSIPLAESAFNIVWGGGSSKVLGILNALENSGFAYTLARPSLVALSGQSASFLAGGEFPVPVPNTEGNGISIEYKEFGVRLTLTPTVVGRNRILLKVAPEVSELDFTSEISIAGTTVPIIRTRRTDTSIALADGESFVVSGLINTSNISTVEKFPGLGDIPILGAFFRSSKIQRDERELLMIVTPHLVQPLAANAQLPSLPGEGLRTYDPSFPRLYFLENGDFDRRDGLSK</sequence>
<organism evidence="6 8">
    <name type="scientific">Pseudomonas savastanoi pv. glycinea</name>
    <name type="common">Pseudomonas syringae pv. glycinea</name>
    <dbReference type="NCBI Taxonomy" id="318"/>
    <lineage>
        <taxon>Bacteria</taxon>
        <taxon>Pseudomonadati</taxon>
        <taxon>Pseudomonadota</taxon>
        <taxon>Gammaproteobacteria</taxon>
        <taxon>Pseudomonadales</taxon>
        <taxon>Pseudomonadaceae</taxon>
        <taxon>Pseudomonas</taxon>
    </lineage>
</organism>
<evidence type="ECO:0000313" key="8">
    <source>
        <dbReference type="Proteomes" id="UP000280599"/>
    </source>
</evidence>
<evidence type="ECO:0000313" key="5">
    <source>
        <dbReference type="EMBL" id="RMO31530.1"/>
    </source>
</evidence>
<feature type="chain" id="PRO_5044081171" evidence="2">
    <location>
        <begin position="32"/>
        <end position="419"/>
    </location>
</feature>
<dbReference type="GO" id="GO:0015627">
    <property type="term" value="C:type II protein secretion system complex"/>
    <property type="evidence" value="ECO:0007669"/>
    <property type="project" value="TreeGrafter"/>
</dbReference>
<dbReference type="InterPro" id="IPR032789">
    <property type="entry name" value="T2SS-T3SS_pil_N"/>
</dbReference>
<feature type="domain" description="Pilus formation protein N-terminal" evidence="4">
    <location>
        <begin position="45"/>
        <end position="112"/>
    </location>
</feature>
<dbReference type="InterPro" id="IPR001775">
    <property type="entry name" value="GspD/PilQ"/>
</dbReference>
<evidence type="ECO:0000313" key="6">
    <source>
        <dbReference type="EMBL" id="RMO46734.1"/>
    </source>
</evidence>
<name>A0A3M2W7H6_PSESG</name>